<dbReference type="InterPro" id="IPR011129">
    <property type="entry name" value="CSD"/>
</dbReference>
<dbReference type="InterPro" id="IPR050181">
    <property type="entry name" value="Cold_shock_domain"/>
</dbReference>
<feature type="domain" description="CSD" evidence="1">
    <location>
        <begin position="10"/>
        <end position="75"/>
    </location>
</feature>
<dbReference type="InterPro" id="IPR002059">
    <property type="entry name" value="CSP_DNA-bd"/>
</dbReference>
<evidence type="ECO:0000313" key="2">
    <source>
        <dbReference type="EMBL" id="SDW00085.1"/>
    </source>
</evidence>
<dbReference type="PRINTS" id="PR00050">
    <property type="entry name" value="COLDSHOCK"/>
</dbReference>
<keyword evidence="5" id="KW-1185">Reference proteome</keyword>
<dbReference type="CDD" id="cd04458">
    <property type="entry name" value="CSP_CDS"/>
    <property type="match status" value="2"/>
</dbReference>
<keyword evidence="2" id="KW-0238">DNA-binding</keyword>
<dbReference type="AlphaFoldDB" id="A0A1H2PZ02"/>
<feature type="domain" description="CSD" evidence="1">
    <location>
        <begin position="103"/>
        <end position="168"/>
    </location>
</feature>
<sequence>MSEVSSNSSAISGVVKWFDPAKGFGFVVSDAGGPDILLHVNVLRNYGQSSVADGARIDLTVQKTERGVQATQVHAVHPPAAAQAMALSDIVGIDPALVAAAPLEPARVKWFDKSKGFGFANVFGKSDDIFLHIEVLRQSGLSDLQPGEALALRVINGERGQMAAEVHAWETVRLDSSGTAQS</sequence>
<reference evidence="5" key="4">
    <citation type="journal article" date="2022" name="Microorganisms">
        <title>Beyond the ABCs#Discovery of Three New Plasmid Types in Rhodobacterales (RepQ, RepY, RepW).</title>
        <authorList>
            <person name="Freese H.M."/>
            <person name="Ringel V."/>
            <person name="Overmann J."/>
            <person name="Petersen J."/>
        </authorList>
    </citation>
    <scope>NUCLEOTIDE SEQUENCE [LARGE SCALE GENOMIC DNA]</scope>
    <source>
        <strain evidence="5">DSM 110277</strain>
    </source>
</reference>
<dbReference type="STRING" id="60137.SAMN04488041_1016"/>
<gene>
    <name evidence="3" type="primary">cspV</name>
    <name evidence="3" type="ORF">DSM110277_02144</name>
    <name evidence="2" type="ORF">SAMN04488041_1016</name>
</gene>
<dbReference type="GO" id="GO:0005829">
    <property type="term" value="C:cytosol"/>
    <property type="evidence" value="ECO:0007669"/>
    <property type="project" value="UniProtKB-ARBA"/>
</dbReference>
<organism evidence="2 4">
    <name type="scientific">Sulfitobacter pontiacus</name>
    <dbReference type="NCBI Taxonomy" id="60137"/>
    <lineage>
        <taxon>Bacteria</taxon>
        <taxon>Pseudomonadati</taxon>
        <taxon>Pseudomonadota</taxon>
        <taxon>Alphaproteobacteria</taxon>
        <taxon>Rhodobacterales</taxon>
        <taxon>Roseobacteraceae</taxon>
        <taxon>Sulfitobacter</taxon>
    </lineage>
</organism>
<dbReference type="InterPro" id="IPR012340">
    <property type="entry name" value="NA-bd_OB-fold"/>
</dbReference>
<evidence type="ECO:0000313" key="4">
    <source>
        <dbReference type="Proteomes" id="UP000183076"/>
    </source>
</evidence>
<dbReference type="GO" id="GO:0003677">
    <property type="term" value="F:DNA binding"/>
    <property type="evidence" value="ECO:0007669"/>
    <property type="project" value="UniProtKB-KW"/>
</dbReference>
<dbReference type="GeneID" id="94019325"/>
<dbReference type="PROSITE" id="PS51857">
    <property type="entry name" value="CSD_2"/>
    <property type="match status" value="2"/>
</dbReference>
<evidence type="ECO:0000259" key="1">
    <source>
        <dbReference type="PROSITE" id="PS51857"/>
    </source>
</evidence>
<reference evidence="2" key="2">
    <citation type="submission" date="2016-10" db="EMBL/GenBank/DDBJ databases">
        <authorList>
            <person name="de Groot N.N."/>
        </authorList>
    </citation>
    <scope>NUCLEOTIDE SEQUENCE [LARGE SCALE GENOMIC DNA]</scope>
    <source>
        <strain evidence="2">DSM 10014</strain>
    </source>
</reference>
<dbReference type="Gene3D" id="2.40.50.140">
    <property type="entry name" value="Nucleic acid-binding proteins"/>
    <property type="match status" value="2"/>
</dbReference>
<dbReference type="SMART" id="SM00357">
    <property type="entry name" value="CSP"/>
    <property type="match status" value="2"/>
</dbReference>
<dbReference type="EMBL" id="FNNB01000001">
    <property type="protein sequence ID" value="SDW00085.1"/>
    <property type="molecule type" value="Genomic_DNA"/>
</dbReference>
<dbReference type="SUPFAM" id="SSF50249">
    <property type="entry name" value="Nucleic acid-binding proteins"/>
    <property type="match status" value="2"/>
</dbReference>
<reference evidence="3" key="3">
    <citation type="journal article" date="2022" name="Microorganisms">
        <title>Beyond the ABCs#Discovery of Three New Plasmid Types in Rhodobacterales (RepQ, RepY, RepW).</title>
        <authorList>
            <person name="Freese H.M."/>
            <person name="Ringel V."/>
            <person name="Overmann J."/>
            <person name="Petersen J."/>
        </authorList>
    </citation>
    <scope>NUCLEOTIDE SEQUENCE</scope>
    <source>
        <strain evidence="3">DSM 110277</strain>
    </source>
</reference>
<dbReference type="RefSeq" id="WP_174226609.1">
    <property type="nucleotide sequence ID" value="NZ_BSKR01000001.1"/>
</dbReference>
<name>A0A1H2PZ02_9RHOB</name>
<dbReference type="Proteomes" id="UP000830781">
    <property type="component" value="Chromosome"/>
</dbReference>
<protein>
    <submittedName>
        <fullName evidence="3">Cold shock protein CspV</fullName>
    </submittedName>
    <submittedName>
        <fullName evidence="2">Cold-shock DNA-binding protein family</fullName>
    </submittedName>
</protein>
<dbReference type="Pfam" id="PF00313">
    <property type="entry name" value="CSD"/>
    <property type="match status" value="2"/>
</dbReference>
<dbReference type="Proteomes" id="UP000183076">
    <property type="component" value="Unassembled WGS sequence"/>
</dbReference>
<proteinExistence type="predicted"/>
<dbReference type="PANTHER" id="PTHR11544">
    <property type="entry name" value="COLD SHOCK DOMAIN CONTAINING PROTEINS"/>
    <property type="match status" value="1"/>
</dbReference>
<evidence type="ECO:0000313" key="3">
    <source>
        <dbReference type="EMBL" id="UOA23713.1"/>
    </source>
</evidence>
<dbReference type="EMBL" id="CP084959">
    <property type="protein sequence ID" value="UOA23713.1"/>
    <property type="molecule type" value="Genomic_DNA"/>
</dbReference>
<accession>A0A1H2PZ02</accession>
<reference evidence="4" key="1">
    <citation type="submission" date="2016-10" db="EMBL/GenBank/DDBJ databases">
        <authorList>
            <person name="Varghese N."/>
            <person name="Submissions S."/>
        </authorList>
    </citation>
    <scope>NUCLEOTIDE SEQUENCE [LARGE SCALE GENOMIC DNA]</scope>
    <source>
        <strain evidence="4">DSM 10014</strain>
    </source>
</reference>
<evidence type="ECO:0000313" key="5">
    <source>
        <dbReference type="Proteomes" id="UP000830781"/>
    </source>
</evidence>